<evidence type="ECO:0000256" key="4">
    <source>
        <dbReference type="PIRSR" id="PIRSR606689-2"/>
    </source>
</evidence>
<dbReference type="Gene3D" id="3.40.50.300">
    <property type="entry name" value="P-loop containing nucleotide triphosphate hydrolases"/>
    <property type="match status" value="1"/>
</dbReference>
<dbReference type="Proteomes" id="UP000053820">
    <property type="component" value="Unassembled WGS sequence"/>
</dbReference>
<sequence>MYHLLKGFHEYLTRKEELSIIIIGVDGARKTVRAHSRGMLPSLSAEDRGSLVGLSESAKQQARGDLLGRLFGMGYCGQRGIRLIWHRYHDNCHAIVYAIDAQDRERLGEGWEVFDTVLSTPQILNVPLLLLNKQDTPHSLSATEIRQDYEVWEHHRRESARWTYRSSTSAANDSEDEGEGRKRRIASLDVVGVSALEGQGVREIVDRLFLGAQNRRQ</sequence>
<accession>A0A0C9W718</accession>
<keyword evidence="2 3" id="KW-0342">GTP-binding</keyword>
<dbReference type="GO" id="GO:0006886">
    <property type="term" value="P:intracellular protein transport"/>
    <property type="evidence" value="ECO:0007669"/>
    <property type="project" value="TreeGrafter"/>
</dbReference>
<evidence type="ECO:0000256" key="2">
    <source>
        <dbReference type="ARBA" id="ARBA00023134"/>
    </source>
</evidence>
<dbReference type="GO" id="GO:0003924">
    <property type="term" value="F:GTPase activity"/>
    <property type="evidence" value="ECO:0007669"/>
    <property type="project" value="InterPro"/>
</dbReference>
<evidence type="ECO:0000313" key="5">
    <source>
        <dbReference type="EMBL" id="KIJ58611.1"/>
    </source>
</evidence>
<evidence type="ECO:0000256" key="1">
    <source>
        <dbReference type="ARBA" id="ARBA00022741"/>
    </source>
</evidence>
<keyword evidence="4" id="KW-0460">Magnesium</keyword>
<feature type="binding site" evidence="4">
    <location>
        <position position="31"/>
    </location>
    <ligand>
        <name>Mg(2+)</name>
        <dbReference type="ChEBI" id="CHEBI:18420"/>
    </ligand>
</feature>
<keyword evidence="6" id="KW-1185">Reference proteome</keyword>
<dbReference type="AlphaFoldDB" id="A0A0C9W718"/>
<dbReference type="SMART" id="SM00178">
    <property type="entry name" value="SAR"/>
    <property type="match status" value="1"/>
</dbReference>
<dbReference type="GO" id="GO:0005794">
    <property type="term" value="C:Golgi apparatus"/>
    <property type="evidence" value="ECO:0007669"/>
    <property type="project" value="TreeGrafter"/>
</dbReference>
<feature type="binding site" evidence="3">
    <location>
        <begin position="24"/>
        <end position="31"/>
    </location>
    <ligand>
        <name>GTP</name>
        <dbReference type="ChEBI" id="CHEBI:37565"/>
    </ligand>
</feature>
<evidence type="ECO:0000313" key="6">
    <source>
        <dbReference type="Proteomes" id="UP000053820"/>
    </source>
</evidence>
<dbReference type="PANTHER" id="PTHR45909:SF1">
    <property type="entry name" value="ADP-RIBOSYLATION FACTOR-RELATED PROTEIN 1"/>
    <property type="match status" value="1"/>
</dbReference>
<dbReference type="Pfam" id="PF00025">
    <property type="entry name" value="Arf"/>
    <property type="match status" value="1"/>
</dbReference>
<dbReference type="InterPro" id="IPR024156">
    <property type="entry name" value="Small_GTPase_ARF"/>
</dbReference>
<dbReference type="PANTHER" id="PTHR45909">
    <property type="entry name" value="ADP-RIBOSYLATION FACTOR-RELATED PROTEIN 1"/>
    <property type="match status" value="1"/>
</dbReference>
<proteinExistence type="predicted"/>
<dbReference type="GO" id="GO:0046872">
    <property type="term" value="F:metal ion binding"/>
    <property type="evidence" value="ECO:0007669"/>
    <property type="project" value="UniProtKB-KW"/>
</dbReference>
<dbReference type="OrthoDB" id="414781at2759"/>
<name>A0A0C9W718_9AGAM</name>
<dbReference type="InterPro" id="IPR006689">
    <property type="entry name" value="Small_GTPase_ARF/SAR"/>
</dbReference>
<dbReference type="GO" id="GO:0043001">
    <property type="term" value="P:Golgi to plasma membrane protein transport"/>
    <property type="evidence" value="ECO:0007669"/>
    <property type="project" value="TreeGrafter"/>
</dbReference>
<dbReference type="GO" id="GO:0005525">
    <property type="term" value="F:GTP binding"/>
    <property type="evidence" value="ECO:0007669"/>
    <property type="project" value="UniProtKB-KW"/>
</dbReference>
<dbReference type="GO" id="GO:0034067">
    <property type="term" value="P:protein localization to Golgi apparatus"/>
    <property type="evidence" value="ECO:0007669"/>
    <property type="project" value="TreeGrafter"/>
</dbReference>
<keyword evidence="1 3" id="KW-0547">Nucleotide-binding</keyword>
<organism evidence="5 6">
    <name type="scientific">Hydnomerulius pinastri MD-312</name>
    <dbReference type="NCBI Taxonomy" id="994086"/>
    <lineage>
        <taxon>Eukaryota</taxon>
        <taxon>Fungi</taxon>
        <taxon>Dikarya</taxon>
        <taxon>Basidiomycota</taxon>
        <taxon>Agaricomycotina</taxon>
        <taxon>Agaricomycetes</taxon>
        <taxon>Agaricomycetidae</taxon>
        <taxon>Boletales</taxon>
        <taxon>Boletales incertae sedis</taxon>
        <taxon>Leucogyrophana</taxon>
    </lineage>
</organism>
<dbReference type="SMART" id="SM00177">
    <property type="entry name" value="ARF"/>
    <property type="match status" value="1"/>
</dbReference>
<protein>
    <submittedName>
        <fullName evidence="5">Unplaced genomic scaffold scaffold_88, whole genome shotgun sequence</fullName>
    </submittedName>
</protein>
<dbReference type="SUPFAM" id="SSF52540">
    <property type="entry name" value="P-loop containing nucleoside triphosphate hydrolases"/>
    <property type="match status" value="1"/>
</dbReference>
<keyword evidence="4" id="KW-0479">Metal-binding</keyword>
<evidence type="ECO:0000256" key="3">
    <source>
        <dbReference type="PIRSR" id="PIRSR606689-1"/>
    </source>
</evidence>
<dbReference type="InterPro" id="IPR027417">
    <property type="entry name" value="P-loop_NTPase"/>
</dbReference>
<gene>
    <name evidence="5" type="ORF">HYDPIDRAFT_141424</name>
</gene>
<dbReference type="HOGENOM" id="CLU_040729_7_3_1"/>
<feature type="binding site" evidence="3">
    <location>
        <begin position="132"/>
        <end position="135"/>
    </location>
    <ligand>
        <name>GTP</name>
        <dbReference type="ChEBI" id="CHEBI:37565"/>
    </ligand>
</feature>
<reference evidence="5 6" key="1">
    <citation type="submission" date="2014-04" db="EMBL/GenBank/DDBJ databases">
        <title>Evolutionary Origins and Diversification of the Mycorrhizal Mutualists.</title>
        <authorList>
            <consortium name="DOE Joint Genome Institute"/>
            <consortium name="Mycorrhizal Genomics Consortium"/>
            <person name="Kohler A."/>
            <person name="Kuo A."/>
            <person name="Nagy L.G."/>
            <person name="Floudas D."/>
            <person name="Copeland A."/>
            <person name="Barry K.W."/>
            <person name="Cichocki N."/>
            <person name="Veneault-Fourrey C."/>
            <person name="LaButti K."/>
            <person name="Lindquist E.A."/>
            <person name="Lipzen A."/>
            <person name="Lundell T."/>
            <person name="Morin E."/>
            <person name="Murat C."/>
            <person name="Riley R."/>
            <person name="Ohm R."/>
            <person name="Sun H."/>
            <person name="Tunlid A."/>
            <person name="Henrissat B."/>
            <person name="Grigoriev I.V."/>
            <person name="Hibbett D.S."/>
            <person name="Martin F."/>
        </authorList>
    </citation>
    <scope>NUCLEOTIDE SEQUENCE [LARGE SCALE GENOMIC DNA]</scope>
    <source>
        <strain evidence="5 6">MD-312</strain>
    </source>
</reference>
<feature type="binding site" evidence="3">
    <location>
        <position position="77"/>
    </location>
    <ligand>
        <name>GTP</name>
        <dbReference type="ChEBI" id="CHEBI:37565"/>
    </ligand>
</feature>
<dbReference type="EMBL" id="KN839922">
    <property type="protein sequence ID" value="KIJ58611.1"/>
    <property type="molecule type" value="Genomic_DNA"/>
</dbReference>